<evidence type="ECO:0000256" key="1">
    <source>
        <dbReference type="SAM" id="SignalP"/>
    </source>
</evidence>
<dbReference type="RefSeq" id="WP_136827183.1">
    <property type="nucleotide sequence ID" value="NZ_SWBP01000005.1"/>
</dbReference>
<name>A0A4U1BXP7_9SPHI</name>
<evidence type="ECO:0000313" key="3">
    <source>
        <dbReference type="Proteomes" id="UP000308181"/>
    </source>
</evidence>
<dbReference type="InterPro" id="IPR043741">
    <property type="entry name" value="DUF5686"/>
</dbReference>
<dbReference type="GO" id="GO:0004180">
    <property type="term" value="F:carboxypeptidase activity"/>
    <property type="evidence" value="ECO:0007669"/>
    <property type="project" value="UniProtKB-KW"/>
</dbReference>
<dbReference type="AlphaFoldDB" id="A0A4U1BXP7"/>
<comment type="caution">
    <text evidence="2">The sequence shown here is derived from an EMBL/GenBank/DDBJ whole genome shotgun (WGS) entry which is preliminary data.</text>
</comment>
<keyword evidence="1" id="KW-0732">Signal</keyword>
<sequence>MKNSFLIFFLLFITLNTSAQVYTLSGKILDNQEKAIPFATVFVKGTTNGTAANGNGEYTIKVGTGKFDIIFSAIGFKQLIRSVEVNQNTILNAPMETESYSLKDVIVYADKEDPAYQIIRKAIKERKNYLKDMPSYTCDVYIKGVQRLLKMPEKFLGRDLNKVAQEAGLDSNRTGIIYQSESQSKLSFMPPKSYHEEMISSKVAGNNRAFSFNRASELILNFYENYQAWDGISNRPFVSPIADNALFYYDYKLIGTSVENGEFINKIQLLPKRKYDPAYRGYIYIVEDSWRIHSVDFLMSKESNISLIDSLKINQQFIAVNRKTWMPSNIKFEFNGGLLGFKFGGYYVGIYNNYDLKPKLNEKDFKEVLRITKEVNKKDSAFWVDARPIPLTQEETVNYKKKDSISARRESKPYLDSLDKVNNNLKLSKLLLSGYNPRNRYKKEFYSIDGILPSVFYNTVEGFAINYGASFTKRIDTLNNRSFFWKGNLRYGFSNKLFSANTQATFPLGKTFNLRVALGSDVLDLNDKGTITVLGNSINSLFYERNFMKLYQKKFTEATLSSRIAGGLNGSLGFAYQNNKSLVNTSNYTFIDHKTREFTTNNPFSPTIDQELFPKYQSLKLTLALSYNFSNKYVTYPTGRFYLPSKWPVLTFNYVKAIPNVFNADADFDLMSLGIRKSDVKLGFYGNFTFSAVAGKFLSSKAVYYPDFKHFRGNNALSFTPAANQFLFLNYYLNSTQQEYFEAHAEHNFSGFFTNKLPLIRKLKLQEIVGANYLSTPMLKNYTEFYFGLSFTGIKAYYGFSYEGNKQVNSGFRVAYGF</sequence>
<keyword evidence="2" id="KW-0645">Protease</keyword>
<keyword evidence="2" id="KW-0378">Hydrolase</keyword>
<dbReference type="Proteomes" id="UP000308181">
    <property type="component" value="Unassembled WGS sequence"/>
</dbReference>
<evidence type="ECO:0000313" key="2">
    <source>
        <dbReference type="EMBL" id="TKB96316.1"/>
    </source>
</evidence>
<dbReference type="OrthoDB" id="983143at2"/>
<dbReference type="Pfam" id="PF18939">
    <property type="entry name" value="DUF5686"/>
    <property type="match status" value="1"/>
</dbReference>
<feature type="signal peptide" evidence="1">
    <location>
        <begin position="1"/>
        <end position="19"/>
    </location>
</feature>
<organism evidence="2 3">
    <name type="scientific">Pedobacter cryophilus</name>
    <dbReference type="NCBI Taxonomy" id="2571271"/>
    <lineage>
        <taxon>Bacteria</taxon>
        <taxon>Pseudomonadati</taxon>
        <taxon>Bacteroidota</taxon>
        <taxon>Sphingobacteriia</taxon>
        <taxon>Sphingobacteriales</taxon>
        <taxon>Sphingobacteriaceae</taxon>
        <taxon>Pedobacter</taxon>
    </lineage>
</organism>
<dbReference type="EMBL" id="SWBP01000005">
    <property type="protein sequence ID" value="TKB96316.1"/>
    <property type="molecule type" value="Genomic_DNA"/>
</dbReference>
<dbReference type="Gene3D" id="2.60.40.1120">
    <property type="entry name" value="Carboxypeptidase-like, regulatory domain"/>
    <property type="match status" value="1"/>
</dbReference>
<protein>
    <submittedName>
        <fullName evidence="2">Carboxypeptidase-like regulatory domain-containing protein</fullName>
    </submittedName>
</protein>
<feature type="chain" id="PRO_5020902659" evidence="1">
    <location>
        <begin position="20"/>
        <end position="818"/>
    </location>
</feature>
<reference evidence="2 3" key="1">
    <citation type="submission" date="2019-04" db="EMBL/GenBank/DDBJ databases">
        <title>Pedobacter sp. AR-3-17 sp. nov., isolated from Arctic soil.</title>
        <authorList>
            <person name="Dahal R.H."/>
            <person name="Kim D.-U."/>
        </authorList>
    </citation>
    <scope>NUCLEOTIDE SEQUENCE [LARGE SCALE GENOMIC DNA]</scope>
    <source>
        <strain evidence="2 3">AR-3-17</strain>
    </source>
</reference>
<dbReference type="Pfam" id="PF13715">
    <property type="entry name" value="CarbopepD_reg_2"/>
    <property type="match status" value="1"/>
</dbReference>
<dbReference type="SUPFAM" id="SSF49464">
    <property type="entry name" value="Carboxypeptidase regulatory domain-like"/>
    <property type="match status" value="1"/>
</dbReference>
<keyword evidence="2" id="KW-0121">Carboxypeptidase</keyword>
<accession>A0A4U1BXP7</accession>
<keyword evidence="3" id="KW-1185">Reference proteome</keyword>
<dbReference type="InterPro" id="IPR008969">
    <property type="entry name" value="CarboxyPept-like_regulatory"/>
</dbReference>
<proteinExistence type="predicted"/>
<gene>
    <name evidence="2" type="ORF">FA046_14115</name>
</gene>